<dbReference type="CDD" id="cd00609">
    <property type="entry name" value="AAT_like"/>
    <property type="match status" value="1"/>
</dbReference>
<comment type="similarity">
    <text evidence="1">Belongs to the class-I pyridoxal-phosphate-dependent aminotransferase family.</text>
</comment>
<dbReference type="PROSITE" id="PS00105">
    <property type="entry name" value="AA_TRANSFER_CLASS_1"/>
    <property type="match status" value="1"/>
</dbReference>
<proteinExistence type="inferred from homology"/>
<gene>
    <name evidence="4" type="ORF">BJY01DRAFT_134242</name>
</gene>
<evidence type="ECO:0000313" key="4">
    <source>
        <dbReference type="EMBL" id="KAL2850279.1"/>
    </source>
</evidence>
<dbReference type="PANTHER" id="PTHR43510:SF1">
    <property type="entry name" value="AMINOTRANSFERASE FUNCTION, HYPOTHETICAL (EUROFUNG)"/>
    <property type="match status" value="1"/>
</dbReference>
<dbReference type="Gene3D" id="3.90.1150.10">
    <property type="entry name" value="Aspartate Aminotransferase, domain 1"/>
    <property type="match status" value="1"/>
</dbReference>
<dbReference type="InterPro" id="IPR015422">
    <property type="entry name" value="PyrdxlP-dep_Trfase_small"/>
</dbReference>
<evidence type="ECO:0000259" key="3">
    <source>
        <dbReference type="Pfam" id="PF00155"/>
    </source>
</evidence>
<dbReference type="PANTHER" id="PTHR43510">
    <property type="entry name" value="AMINOTRANSFERASE FUNCTION, HYPOTHETICAL (EUROFUNG)"/>
    <property type="match status" value="1"/>
</dbReference>
<protein>
    <submittedName>
        <fullName evidence="4">Pyridoxal phosphate-dependent transferase</fullName>
    </submittedName>
</protein>
<evidence type="ECO:0000256" key="1">
    <source>
        <dbReference type="ARBA" id="ARBA00007441"/>
    </source>
</evidence>
<dbReference type="InterPro" id="IPR004838">
    <property type="entry name" value="NHTrfase_class1_PyrdxlP-BS"/>
</dbReference>
<dbReference type="SUPFAM" id="SSF53383">
    <property type="entry name" value="PLP-dependent transferases"/>
    <property type="match status" value="1"/>
</dbReference>
<keyword evidence="5" id="KW-1185">Reference proteome</keyword>
<accession>A0ABR4KDC1</accession>
<dbReference type="Proteomes" id="UP001610446">
    <property type="component" value="Unassembled WGS sequence"/>
</dbReference>
<comment type="caution">
    <text evidence="4">The sequence shown here is derived from an EMBL/GenBank/DDBJ whole genome shotgun (WGS) entry which is preliminary data.</text>
</comment>
<keyword evidence="4" id="KW-0808">Transferase</keyword>
<organism evidence="4 5">
    <name type="scientific">Aspergillus pseudoustus</name>
    <dbReference type="NCBI Taxonomy" id="1810923"/>
    <lineage>
        <taxon>Eukaryota</taxon>
        <taxon>Fungi</taxon>
        <taxon>Dikarya</taxon>
        <taxon>Ascomycota</taxon>
        <taxon>Pezizomycotina</taxon>
        <taxon>Eurotiomycetes</taxon>
        <taxon>Eurotiomycetidae</taxon>
        <taxon>Eurotiales</taxon>
        <taxon>Aspergillaceae</taxon>
        <taxon>Aspergillus</taxon>
        <taxon>Aspergillus subgen. Nidulantes</taxon>
    </lineage>
</organism>
<dbReference type="EMBL" id="JBFXLU010000038">
    <property type="protein sequence ID" value="KAL2850279.1"/>
    <property type="molecule type" value="Genomic_DNA"/>
</dbReference>
<dbReference type="InterPro" id="IPR004839">
    <property type="entry name" value="Aminotransferase_I/II_large"/>
</dbReference>
<name>A0ABR4KDC1_9EURO</name>
<feature type="domain" description="Aminotransferase class I/classII large" evidence="3">
    <location>
        <begin position="55"/>
        <end position="388"/>
    </location>
</feature>
<sequence length="406" mass="44726">MVKIDPFEVDHWILTRSAGAKHSLAHSYCSALSINDLVSPQSDNTNEVENAWSSILSKPMEYGPMKGSSALRSRIADLYSSDAAAEPLSIENIVTTPGASLANFLVLFTLLGPGDHAIVQYPTYQQLYSLPTSIGAEVSLWKAHEEDGWRLDLDELKELIRPNTKLIVINNPVNPTGAALPRSTLEQIIQIARAHSITILSDEVYHPLYHSVSPPPPSILSVSGYDKLVATSSLSKAFSLAGIRVGWIASRDPAIIDLCVNSRSYALITLSQVDEHLAELALRPATVQRLIERNTELARRNVRVVQEFVDRHAANCRWVAPVGAPIGFVQFVRDGKPVDDVEFCTRLLEKRGVLLVPGSKCFGDGTDFRGYVRLGFGEETEHLEAALDEVHAFIEEEYDDVPVFSD</sequence>
<evidence type="ECO:0000256" key="2">
    <source>
        <dbReference type="ARBA" id="ARBA00022898"/>
    </source>
</evidence>
<reference evidence="4 5" key="1">
    <citation type="submission" date="2024-07" db="EMBL/GenBank/DDBJ databases">
        <title>Section-level genome sequencing and comparative genomics of Aspergillus sections Usti and Cavernicolus.</title>
        <authorList>
            <consortium name="Lawrence Berkeley National Laboratory"/>
            <person name="Nybo J.L."/>
            <person name="Vesth T.C."/>
            <person name="Theobald S."/>
            <person name="Frisvad J.C."/>
            <person name="Larsen T.O."/>
            <person name="Kjaerboelling I."/>
            <person name="Rothschild-Mancinelli K."/>
            <person name="Lyhne E.K."/>
            <person name="Kogle M.E."/>
            <person name="Barry K."/>
            <person name="Clum A."/>
            <person name="Na H."/>
            <person name="Ledsgaard L."/>
            <person name="Lin J."/>
            <person name="Lipzen A."/>
            <person name="Kuo A."/>
            <person name="Riley R."/>
            <person name="Mondo S."/>
            <person name="Labutti K."/>
            <person name="Haridas S."/>
            <person name="Pangalinan J."/>
            <person name="Salamov A.A."/>
            <person name="Simmons B.A."/>
            <person name="Magnuson J.K."/>
            <person name="Chen J."/>
            <person name="Drula E."/>
            <person name="Henrissat B."/>
            <person name="Wiebenga A."/>
            <person name="Lubbers R.J."/>
            <person name="Gomes A.C."/>
            <person name="Makela M.R."/>
            <person name="Stajich J."/>
            <person name="Grigoriev I.V."/>
            <person name="Mortensen U.H."/>
            <person name="De Vries R.P."/>
            <person name="Baker S.E."/>
            <person name="Andersen M.R."/>
        </authorList>
    </citation>
    <scope>NUCLEOTIDE SEQUENCE [LARGE SCALE GENOMIC DNA]</scope>
    <source>
        <strain evidence="4 5">CBS 123904</strain>
    </source>
</reference>
<evidence type="ECO:0000313" key="5">
    <source>
        <dbReference type="Proteomes" id="UP001610446"/>
    </source>
</evidence>
<dbReference type="Gene3D" id="3.40.640.10">
    <property type="entry name" value="Type I PLP-dependent aspartate aminotransferase-like (Major domain)"/>
    <property type="match status" value="1"/>
</dbReference>
<dbReference type="InterPro" id="IPR015421">
    <property type="entry name" value="PyrdxlP-dep_Trfase_major"/>
</dbReference>
<dbReference type="GO" id="GO:0016740">
    <property type="term" value="F:transferase activity"/>
    <property type="evidence" value="ECO:0007669"/>
    <property type="project" value="UniProtKB-KW"/>
</dbReference>
<dbReference type="InterPro" id="IPR015424">
    <property type="entry name" value="PyrdxlP-dep_Trfase"/>
</dbReference>
<keyword evidence="2" id="KW-0663">Pyridoxal phosphate</keyword>
<dbReference type="Pfam" id="PF00155">
    <property type="entry name" value="Aminotran_1_2"/>
    <property type="match status" value="1"/>
</dbReference>